<dbReference type="InterPro" id="IPR013735">
    <property type="entry name" value="TF_NusA_N"/>
</dbReference>
<dbReference type="STRING" id="1798002.A2478_01600"/>
<dbReference type="FunFam" id="3.30.300.20:FF:000002">
    <property type="entry name" value="Transcription termination/antitermination protein NusA"/>
    <property type="match status" value="1"/>
</dbReference>
<evidence type="ECO:0000256" key="3">
    <source>
        <dbReference type="ARBA" id="ARBA00022814"/>
    </source>
</evidence>
<dbReference type="SUPFAM" id="SSF69705">
    <property type="entry name" value="Transcription factor NusA, N-terminal domain"/>
    <property type="match status" value="1"/>
</dbReference>
<keyword evidence="8" id="KW-0175">Coiled coil</keyword>
<dbReference type="Gene3D" id="3.30.1480.10">
    <property type="entry name" value="NusA, N-terminal domain"/>
    <property type="match status" value="1"/>
</dbReference>
<dbReference type="GO" id="GO:0006353">
    <property type="term" value="P:DNA-templated transcription termination"/>
    <property type="evidence" value="ECO:0007669"/>
    <property type="project" value="UniProtKB-UniRule"/>
</dbReference>
<dbReference type="InterPro" id="IPR015946">
    <property type="entry name" value="KH_dom-like_a/b"/>
</dbReference>
<feature type="compositionally biased region" description="Basic residues" evidence="9">
    <location>
        <begin position="435"/>
        <end position="454"/>
    </location>
</feature>
<dbReference type="PANTHER" id="PTHR22648:SF0">
    <property type="entry name" value="TRANSCRIPTION TERMINATION_ANTITERMINATION PROTEIN NUSA"/>
    <property type="match status" value="1"/>
</dbReference>
<dbReference type="GO" id="GO:0003723">
    <property type="term" value="F:RNA binding"/>
    <property type="evidence" value="ECO:0007669"/>
    <property type="project" value="UniProtKB-UniRule"/>
</dbReference>
<dbReference type="InterPro" id="IPR036555">
    <property type="entry name" value="NusA_N_sf"/>
</dbReference>
<dbReference type="InterPro" id="IPR030842">
    <property type="entry name" value="TF_NusA_bacterial"/>
</dbReference>
<dbReference type="HAMAP" id="MF_00945_B">
    <property type="entry name" value="NusA_B"/>
    <property type="match status" value="1"/>
</dbReference>
<dbReference type="SUPFAM" id="SSF54814">
    <property type="entry name" value="Prokaryotic type KH domain (KH-domain type II)"/>
    <property type="match status" value="2"/>
</dbReference>
<comment type="similarity">
    <text evidence="7">Belongs to the NusA family.</text>
</comment>
<comment type="caution">
    <text evidence="11">The sequence shown here is derived from an EMBL/GenBank/DDBJ whole genome shotgun (WGS) entry which is preliminary data.</text>
</comment>
<reference evidence="11 12" key="1">
    <citation type="journal article" date="2016" name="Nat. Commun.">
        <title>Thousands of microbial genomes shed light on interconnected biogeochemical processes in an aquifer system.</title>
        <authorList>
            <person name="Anantharaman K."/>
            <person name="Brown C.T."/>
            <person name="Hug L.A."/>
            <person name="Sharon I."/>
            <person name="Castelle C.J."/>
            <person name="Probst A.J."/>
            <person name="Thomas B.C."/>
            <person name="Singh A."/>
            <person name="Wilkins M.J."/>
            <person name="Karaoz U."/>
            <person name="Brodie E.L."/>
            <person name="Williams K.H."/>
            <person name="Hubbard S.S."/>
            <person name="Banfield J.F."/>
        </authorList>
    </citation>
    <scope>NUCLEOTIDE SEQUENCE [LARGE SCALE GENOMIC DNA]</scope>
</reference>
<feature type="compositionally biased region" description="Basic and acidic residues" evidence="9">
    <location>
        <begin position="400"/>
        <end position="434"/>
    </location>
</feature>
<dbReference type="EMBL" id="MFGJ01000001">
    <property type="protein sequence ID" value="OGF33377.1"/>
    <property type="molecule type" value="Genomic_DNA"/>
</dbReference>
<evidence type="ECO:0000259" key="10">
    <source>
        <dbReference type="PROSITE" id="PS50126"/>
    </source>
</evidence>
<evidence type="ECO:0000256" key="4">
    <source>
        <dbReference type="ARBA" id="ARBA00022884"/>
    </source>
</evidence>
<dbReference type="GO" id="GO:0005829">
    <property type="term" value="C:cytosol"/>
    <property type="evidence" value="ECO:0007669"/>
    <property type="project" value="TreeGrafter"/>
</dbReference>
<evidence type="ECO:0000256" key="2">
    <source>
        <dbReference type="ARBA" id="ARBA00022490"/>
    </source>
</evidence>
<dbReference type="NCBIfam" id="TIGR01953">
    <property type="entry name" value="NusA"/>
    <property type="match status" value="1"/>
</dbReference>
<dbReference type="InterPro" id="IPR012340">
    <property type="entry name" value="NA-bd_OB-fold"/>
</dbReference>
<keyword evidence="1 7" id="KW-0806">Transcription termination</keyword>
<evidence type="ECO:0000313" key="11">
    <source>
        <dbReference type="EMBL" id="OGF33377.1"/>
    </source>
</evidence>
<dbReference type="InterPro" id="IPR009019">
    <property type="entry name" value="KH_sf_prok-type"/>
</dbReference>
<dbReference type="SUPFAM" id="SSF50249">
    <property type="entry name" value="Nucleic acid-binding proteins"/>
    <property type="match status" value="1"/>
</dbReference>
<dbReference type="InterPro" id="IPR058582">
    <property type="entry name" value="KH_NusA_2nd"/>
</dbReference>
<dbReference type="Gene3D" id="2.40.50.140">
    <property type="entry name" value="Nucleic acid-binding proteins"/>
    <property type="match status" value="1"/>
</dbReference>
<dbReference type="SMART" id="SM00316">
    <property type="entry name" value="S1"/>
    <property type="match status" value="1"/>
</dbReference>
<dbReference type="Gene3D" id="3.30.300.20">
    <property type="match status" value="2"/>
</dbReference>
<dbReference type="SMART" id="SM00322">
    <property type="entry name" value="KH"/>
    <property type="match status" value="2"/>
</dbReference>
<dbReference type="PROSITE" id="PS50084">
    <property type="entry name" value="KH_TYPE_1"/>
    <property type="match status" value="1"/>
</dbReference>
<evidence type="ECO:0000256" key="1">
    <source>
        <dbReference type="ARBA" id="ARBA00022472"/>
    </source>
</evidence>
<keyword evidence="2 7" id="KW-0963">Cytoplasm</keyword>
<evidence type="ECO:0000256" key="8">
    <source>
        <dbReference type="SAM" id="Coils"/>
    </source>
</evidence>
<dbReference type="InterPro" id="IPR025249">
    <property type="entry name" value="TF_NusA_KH_1st"/>
</dbReference>
<dbReference type="Pfam" id="PF26594">
    <property type="entry name" value="KH_NusA_2nd"/>
    <property type="match status" value="1"/>
</dbReference>
<dbReference type="PROSITE" id="PS50126">
    <property type="entry name" value="S1"/>
    <property type="match status" value="1"/>
</dbReference>
<evidence type="ECO:0000256" key="5">
    <source>
        <dbReference type="ARBA" id="ARBA00023015"/>
    </source>
</evidence>
<dbReference type="CDD" id="cd02134">
    <property type="entry name" value="KH-II_NusA_rpt1"/>
    <property type="match status" value="1"/>
</dbReference>
<evidence type="ECO:0000256" key="9">
    <source>
        <dbReference type="SAM" id="MobiDB-lite"/>
    </source>
</evidence>
<comment type="subunit">
    <text evidence="7">Monomer. Binds directly to the core enzyme of the DNA-dependent RNA polymerase and to nascent RNA.</text>
</comment>
<comment type="subcellular location">
    <subcellularLocation>
        <location evidence="7">Cytoplasm</location>
    </subcellularLocation>
</comment>
<feature type="coiled-coil region" evidence="8">
    <location>
        <begin position="76"/>
        <end position="110"/>
    </location>
</feature>
<keyword evidence="6 7" id="KW-0804">Transcription</keyword>
<dbReference type="GO" id="GO:0031564">
    <property type="term" value="P:transcription antitermination"/>
    <property type="evidence" value="ECO:0007669"/>
    <property type="project" value="UniProtKB-UniRule"/>
</dbReference>
<proteinExistence type="inferred from homology"/>
<dbReference type="InterPro" id="IPR010213">
    <property type="entry name" value="TF_NusA"/>
</dbReference>
<keyword evidence="3 7" id="KW-0889">Transcription antitermination</keyword>
<dbReference type="Proteomes" id="UP000179001">
    <property type="component" value="Unassembled WGS sequence"/>
</dbReference>
<organism evidence="11 12">
    <name type="scientific">Candidatus Falkowbacteria bacterium RIFOXYC2_FULL_36_12</name>
    <dbReference type="NCBI Taxonomy" id="1798002"/>
    <lineage>
        <taxon>Bacteria</taxon>
        <taxon>Candidatus Falkowiibacteriota</taxon>
    </lineage>
</organism>
<dbReference type="GO" id="GO:0003700">
    <property type="term" value="F:DNA-binding transcription factor activity"/>
    <property type="evidence" value="ECO:0007669"/>
    <property type="project" value="InterPro"/>
</dbReference>
<evidence type="ECO:0000256" key="6">
    <source>
        <dbReference type="ARBA" id="ARBA00023163"/>
    </source>
</evidence>
<dbReference type="FunFam" id="3.30.300.20:FF:000005">
    <property type="entry name" value="Transcription termination/antitermination protein NusA"/>
    <property type="match status" value="1"/>
</dbReference>
<keyword evidence="5 7" id="KW-0805">Transcription regulation</keyword>
<sequence length="454" mass="51070">MNELKTIIKQISAEKGITEEAVYDTINSALAAAFRKDFGEPNQNIVADYNLETGELKVFDEKIVVENLTEKEIADIEKLKQLREARKEEMEKIGKQVEKTEEEIELEETIRKFNPKSEVELKEAKEIKKSYKIDDIVRTPLEIPGEFGRMAAQTAKQVIIQKLREAERDIIYAQYKKREGEILSGIVQKRDGRNFVIDLGNANALLPFEEQIKNERYHLGDRIKIVLLSAGEDIKAPNLIVSRATPLFVEKLFETEIPEIANHTIAIKGIAREAGSRAKVAVHTDDESIDPIGSCIGQKGSRIQTIIAELNGEKIDIIEFNTNPVKYIANALMPARITSVEVDETTQTAVVIVPSDQLSLTIGRDGQNVRLAVKLTGLKINIREQETGNAILDKNKMNEKPAEEKVIEKQSEAELATKETEEKTVEVKAVEVKKEKKKKTATKKASKKKKTDEK</sequence>
<name>A0A1F5T340_9BACT</name>
<dbReference type="AlphaFoldDB" id="A0A1F5T340"/>
<dbReference type="InterPro" id="IPR003029">
    <property type="entry name" value="S1_domain"/>
</dbReference>
<evidence type="ECO:0000256" key="7">
    <source>
        <dbReference type="HAMAP-Rule" id="MF_00945"/>
    </source>
</evidence>
<comment type="function">
    <text evidence="7">Participates in both transcription termination and antitermination.</text>
</comment>
<gene>
    <name evidence="7" type="primary">nusA</name>
    <name evidence="11" type="ORF">A2478_01600</name>
</gene>
<dbReference type="PANTHER" id="PTHR22648">
    <property type="entry name" value="TRANSCRIPTION TERMINATION FACTOR NUSA"/>
    <property type="match status" value="1"/>
</dbReference>
<keyword evidence="4 7" id="KW-0694">RNA-binding</keyword>
<accession>A0A1F5T340</accession>
<feature type="domain" description="S1 motif" evidence="10">
    <location>
        <begin position="180"/>
        <end position="244"/>
    </location>
</feature>
<dbReference type="Pfam" id="PF08529">
    <property type="entry name" value="NusA_N"/>
    <property type="match status" value="2"/>
</dbReference>
<dbReference type="CDD" id="cd04455">
    <property type="entry name" value="S1_NusA"/>
    <property type="match status" value="1"/>
</dbReference>
<feature type="region of interest" description="Disordered" evidence="9">
    <location>
        <begin position="400"/>
        <end position="454"/>
    </location>
</feature>
<dbReference type="CDD" id="cd22529">
    <property type="entry name" value="KH-II_NusA_rpt2"/>
    <property type="match status" value="1"/>
</dbReference>
<evidence type="ECO:0000313" key="12">
    <source>
        <dbReference type="Proteomes" id="UP000179001"/>
    </source>
</evidence>
<dbReference type="Pfam" id="PF13184">
    <property type="entry name" value="KH_NusA_1st"/>
    <property type="match status" value="1"/>
</dbReference>
<dbReference type="InterPro" id="IPR004087">
    <property type="entry name" value="KH_dom"/>
</dbReference>
<protein>
    <recommendedName>
        <fullName evidence="7">Transcription termination/antitermination protein NusA</fullName>
    </recommendedName>
</protein>